<name>A0A2H0XAX2_UNCKA</name>
<gene>
    <name evidence="1" type="ORF">COT50_03965</name>
</gene>
<dbReference type="Proteomes" id="UP000231252">
    <property type="component" value="Unassembled WGS sequence"/>
</dbReference>
<accession>A0A2H0XAX2</accession>
<comment type="caution">
    <text evidence="1">The sequence shown here is derived from an EMBL/GenBank/DDBJ whole genome shotgun (WGS) entry which is preliminary data.</text>
</comment>
<reference evidence="2" key="1">
    <citation type="submission" date="2017-09" db="EMBL/GenBank/DDBJ databases">
        <title>Depth-based differentiation of microbial function through sediment-hosted aquifers and enrichment of novel symbionts in the deep terrestrial subsurface.</title>
        <authorList>
            <person name="Probst A.J."/>
            <person name="Ladd B."/>
            <person name="Jarett J.K."/>
            <person name="Geller-Mcgrath D.E."/>
            <person name="Sieber C.M.K."/>
            <person name="Emerson J.B."/>
            <person name="Anantharaman K."/>
            <person name="Thomas B.C."/>
            <person name="Malmstrom R."/>
            <person name="Stieglmeier M."/>
            <person name="Klingl A."/>
            <person name="Woyke T."/>
            <person name="Ryan C.M."/>
            <person name="Banfield J.F."/>
        </authorList>
    </citation>
    <scope>NUCLEOTIDE SEQUENCE [LARGE SCALE GENOMIC DNA]</scope>
</reference>
<proteinExistence type="predicted"/>
<dbReference type="AlphaFoldDB" id="A0A2H0XAX2"/>
<sequence length="239" mass="27833">MINYDKINAIKVKSQTNEQNVRREYFQHLFLFNLYKQDHSDKVFFKGGTALRLVFRSPRYSEDLDFSSKNVDQNILEGMVENALLEIERSGIETDIKESKITTGGYLAMANFRAWKLDMGLKIEISYRDSNPTGTLSSVENEYIPTYSITTLKKSTITTEKVTALLTRAKPRDFYDIYFLLRANLLTSENKLQLQQINAVLQSTKINFDKELKVFLPQSHWGLIENFKQILSDELKRYL</sequence>
<dbReference type="EMBL" id="PEYU01000088">
    <property type="protein sequence ID" value="PIS22073.1"/>
    <property type="molecule type" value="Genomic_DNA"/>
</dbReference>
<dbReference type="Gene3D" id="3.10.450.620">
    <property type="entry name" value="JHP933, nucleotidyltransferase-like core domain"/>
    <property type="match status" value="1"/>
</dbReference>
<evidence type="ECO:0000313" key="2">
    <source>
        <dbReference type="Proteomes" id="UP000231252"/>
    </source>
</evidence>
<evidence type="ECO:0008006" key="3">
    <source>
        <dbReference type="Google" id="ProtNLM"/>
    </source>
</evidence>
<evidence type="ECO:0000313" key="1">
    <source>
        <dbReference type="EMBL" id="PIS22073.1"/>
    </source>
</evidence>
<organism evidence="1 2">
    <name type="scientific">candidate division WWE3 bacterium CG08_land_8_20_14_0_20_41_10</name>
    <dbReference type="NCBI Taxonomy" id="1975085"/>
    <lineage>
        <taxon>Bacteria</taxon>
        <taxon>Katanobacteria</taxon>
    </lineage>
</organism>
<dbReference type="Pfam" id="PF08843">
    <property type="entry name" value="AbiEii"/>
    <property type="match status" value="1"/>
</dbReference>
<protein>
    <recommendedName>
        <fullName evidence="3">Nucleotidyl transferase AbiEii/AbiGii toxin family protein</fullName>
    </recommendedName>
</protein>
<dbReference type="InterPro" id="IPR014942">
    <property type="entry name" value="AbiEii"/>
</dbReference>